<evidence type="ECO:0000256" key="9">
    <source>
        <dbReference type="ARBA" id="ARBA00023167"/>
    </source>
</evidence>
<comment type="function">
    <text evidence="11">Catalyzes the NADPH-dependent formation of L-aspartate 4-semialdehyde (L-ASA) by the reductive dephosphorylation of 4-phospho-L-aspartate. Mediates the second step in the biosynthesis of amino acids that derive from aspartate (the aspartate family of amino acids), including methioinine and threonine, the latter of which is a precursor to isoleucine.</text>
</comment>
<dbReference type="OrthoDB" id="1894490at2759"/>
<evidence type="ECO:0000256" key="7">
    <source>
        <dbReference type="ARBA" id="ARBA00022857"/>
    </source>
</evidence>
<comment type="similarity">
    <text evidence="3">Belongs to the aspartate-semialdehyde dehydrogenase family.</text>
</comment>
<dbReference type="NCBIfam" id="NF006416">
    <property type="entry name" value="PRK08664.1"/>
    <property type="match status" value="1"/>
</dbReference>
<comment type="pathway">
    <text evidence="2">Amino-acid biosynthesis; L-threonine biosynthesis; L-threonine from L-aspartate: step 2/5.</text>
</comment>
<dbReference type="InterPro" id="IPR036291">
    <property type="entry name" value="NAD(P)-bd_dom_sf"/>
</dbReference>
<proteinExistence type="inferred from homology"/>
<dbReference type="FunFam" id="3.40.50.720:FF:000200">
    <property type="entry name" value="Aspartate-semialdehyde dehydrogenase"/>
    <property type="match status" value="1"/>
</dbReference>
<keyword evidence="5" id="KW-0028">Amino-acid biosynthesis</keyword>
<keyword evidence="6" id="KW-0791">Threonine biosynthesis</keyword>
<evidence type="ECO:0000313" key="15">
    <source>
        <dbReference type="EMBL" id="RCH85547.1"/>
    </source>
</evidence>
<evidence type="ECO:0000256" key="12">
    <source>
        <dbReference type="ARBA" id="ARBA00050041"/>
    </source>
</evidence>
<evidence type="ECO:0000256" key="10">
    <source>
        <dbReference type="ARBA" id="ARBA00049864"/>
    </source>
</evidence>
<dbReference type="SMART" id="SM00859">
    <property type="entry name" value="Semialdhyde_dh"/>
    <property type="match status" value="1"/>
</dbReference>
<comment type="catalytic activity">
    <reaction evidence="10">
        <text>L-aspartate 4-semialdehyde + phosphate + NADP(+) = 4-phospho-L-aspartate + NADPH + H(+)</text>
        <dbReference type="Rhea" id="RHEA:24284"/>
        <dbReference type="ChEBI" id="CHEBI:15378"/>
        <dbReference type="ChEBI" id="CHEBI:43474"/>
        <dbReference type="ChEBI" id="CHEBI:57535"/>
        <dbReference type="ChEBI" id="CHEBI:57783"/>
        <dbReference type="ChEBI" id="CHEBI:58349"/>
        <dbReference type="ChEBI" id="CHEBI:537519"/>
        <dbReference type="EC" id="1.2.1.11"/>
    </reaction>
    <physiologicalReaction direction="right-to-left" evidence="10">
        <dbReference type="Rhea" id="RHEA:24286"/>
    </physiologicalReaction>
</comment>
<dbReference type="PANTHER" id="PTHR46718:SF1">
    <property type="entry name" value="ASPARTATE-SEMIALDEHYDE DEHYDROGENASE"/>
    <property type="match status" value="1"/>
</dbReference>
<keyword evidence="16" id="KW-1185">Reference proteome</keyword>
<evidence type="ECO:0000256" key="13">
    <source>
        <dbReference type="PIRSR" id="PIRSR000148-1"/>
    </source>
</evidence>
<dbReference type="AlphaFoldDB" id="A0A367J6H4"/>
<comment type="pathway">
    <text evidence="1">Amino-acid biosynthesis; L-methionine biosynthesis via de novo pathway; L-homoserine from L-aspartate: step 2/3.</text>
</comment>
<dbReference type="InterPro" id="IPR051823">
    <property type="entry name" value="ASADH-related"/>
</dbReference>
<dbReference type="GO" id="GO:0009086">
    <property type="term" value="P:methionine biosynthetic process"/>
    <property type="evidence" value="ECO:0007669"/>
    <property type="project" value="UniProtKB-KW"/>
</dbReference>
<dbReference type="PIRSF" id="PIRSF000148">
    <property type="entry name" value="ASA_dh"/>
    <property type="match status" value="1"/>
</dbReference>
<evidence type="ECO:0000256" key="1">
    <source>
        <dbReference type="ARBA" id="ARBA00005021"/>
    </source>
</evidence>
<evidence type="ECO:0000256" key="2">
    <source>
        <dbReference type="ARBA" id="ARBA00005097"/>
    </source>
</evidence>
<dbReference type="GO" id="GO:0051287">
    <property type="term" value="F:NAD binding"/>
    <property type="evidence" value="ECO:0007669"/>
    <property type="project" value="InterPro"/>
</dbReference>
<dbReference type="InterPro" id="IPR012280">
    <property type="entry name" value="Semialdhyde_DH_dimer_dom"/>
</dbReference>
<gene>
    <name evidence="15" type="ORF">CU098_001607</name>
</gene>
<evidence type="ECO:0000313" key="16">
    <source>
        <dbReference type="Proteomes" id="UP000253551"/>
    </source>
</evidence>
<dbReference type="InterPro" id="IPR000534">
    <property type="entry name" value="Semialdehyde_DH_NAD-bd"/>
</dbReference>
<dbReference type="Pfam" id="PF01118">
    <property type="entry name" value="Semialdhyde_dh"/>
    <property type="match status" value="1"/>
</dbReference>
<evidence type="ECO:0000256" key="6">
    <source>
        <dbReference type="ARBA" id="ARBA00022697"/>
    </source>
</evidence>
<dbReference type="InterPro" id="IPR005676">
    <property type="entry name" value="Asp_semi-ald_DH_pep-lack"/>
</dbReference>
<dbReference type="CDD" id="cd18130">
    <property type="entry name" value="ASADH_C_arch_fung_like"/>
    <property type="match status" value="1"/>
</dbReference>
<dbReference type="Proteomes" id="UP000253551">
    <property type="component" value="Unassembled WGS sequence"/>
</dbReference>
<comment type="caution">
    <text evidence="15">The sequence shown here is derived from an EMBL/GenBank/DDBJ whole genome shotgun (WGS) entry which is preliminary data.</text>
</comment>
<dbReference type="GO" id="GO:0046983">
    <property type="term" value="F:protein dimerization activity"/>
    <property type="evidence" value="ECO:0007669"/>
    <property type="project" value="InterPro"/>
</dbReference>
<dbReference type="EC" id="1.2.1.11" evidence="4"/>
<dbReference type="Gene3D" id="3.40.50.720">
    <property type="entry name" value="NAD(P)-binding Rossmann-like Domain"/>
    <property type="match status" value="1"/>
</dbReference>
<dbReference type="GO" id="GO:0004073">
    <property type="term" value="F:aspartate-semialdehyde dehydrogenase activity"/>
    <property type="evidence" value="ECO:0007669"/>
    <property type="project" value="UniProtKB-EC"/>
</dbReference>
<dbReference type="CDD" id="cd02315">
    <property type="entry name" value="ScASADH_like_N"/>
    <property type="match status" value="1"/>
</dbReference>
<dbReference type="Pfam" id="PF02774">
    <property type="entry name" value="Semialdhyde_dhC"/>
    <property type="match status" value="1"/>
</dbReference>
<feature type="active site" description="Proton acceptor" evidence="13">
    <location>
        <position position="240"/>
    </location>
</feature>
<evidence type="ECO:0000256" key="8">
    <source>
        <dbReference type="ARBA" id="ARBA00023002"/>
    </source>
</evidence>
<protein>
    <recommendedName>
        <fullName evidence="12">Aspartate-semialdehyde dehydrogenase</fullName>
        <ecNumber evidence="4">1.2.1.11</ecNumber>
    </recommendedName>
</protein>
<keyword evidence="9" id="KW-0486">Methionine biosynthesis</keyword>
<keyword evidence="7" id="KW-0521">NADP</keyword>
<evidence type="ECO:0000256" key="5">
    <source>
        <dbReference type="ARBA" id="ARBA00022605"/>
    </source>
</evidence>
<evidence type="ECO:0000256" key="3">
    <source>
        <dbReference type="ARBA" id="ARBA00010584"/>
    </source>
</evidence>
<dbReference type="STRING" id="4846.A0A367J6H4"/>
<reference evidence="15 16" key="1">
    <citation type="journal article" date="2018" name="G3 (Bethesda)">
        <title>Phylogenetic and Phylogenomic Definition of Rhizopus Species.</title>
        <authorList>
            <person name="Gryganskyi A.P."/>
            <person name="Golan J."/>
            <person name="Dolatabadi S."/>
            <person name="Mondo S."/>
            <person name="Robb S."/>
            <person name="Idnurm A."/>
            <person name="Muszewska A."/>
            <person name="Steczkiewicz K."/>
            <person name="Masonjones S."/>
            <person name="Liao H.L."/>
            <person name="Gajdeczka M.T."/>
            <person name="Anike F."/>
            <person name="Vuek A."/>
            <person name="Anishchenko I.M."/>
            <person name="Voigt K."/>
            <person name="de Hoog G.S."/>
            <person name="Smith M.E."/>
            <person name="Heitman J."/>
            <person name="Vilgalys R."/>
            <person name="Stajich J.E."/>
        </authorList>
    </citation>
    <scope>NUCLEOTIDE SEQUENCE [LARGE SCALE GENOMIC DNA]</scope>
    <source>
        <strain evidence="15 16">LSU 92-RS-03</strain>
    </source>
</reference>
<evidence type="ECO:0000256" key="11">
    <source>
        <dbReference type="ARBA" id="ARBA00049950"/>
    </source>
</evidence>
<dbReference type="PANTHER" id="PTHR46718">
    <property type="entry name" value="ASPARTATE-SEMIALDEHYDE DEHYDROGENASE"/>
    <property type="match status" value="1"/>
</dbReference>
<dbReference type="Gene3D" id="3.30.360.10">
    <property type="entry name" value="Dihydrodipicolinate Reductase, domain 2"/>
    <property type="match status" value="1"/>
</dbReference>
<feature type="domain" description="Semialdehyde dehydrogenase NAD-binding" evidence="14">
    <location>
        <begin position="1"/>
        <end position="125"/>
    </location>
</feature>
<dbReference type="NCBIfam" id="TIGR00978">
    <property type="entry name" value="asd_EA"/>
    <property type="match status" value="1"/>
</dbReference>
<feature type="non-terminal residue" evidence="15">
    <location>
        <position position="1"/>
    </location>
</feature>
<accession>A0A367J6H4</accession>
<evidence type="ECO:0000259" key="14">
    <source>
        <dbReference type="SMART" id="SM00859"/>
    </source>
</evidence>
<dbReference type="GO" id="GO:0050661">
    <property type="term" value="F:NADP binding"/>
    <property type="evidence" value="ECO:0007669"/>
    <property type="project" value="InterPro"/>
</dbReference>
<feature type="active site" description="Acyl-thioester intermediate" evidence="13">
    <location>
        <position position="145"/>
    </location>
</feature>
<dbReference type="SUPFAM" id="SSF55347">
    <property type="entry name" value="Glyceraldehyde-3-phosphate dehydrogenase-like, C-terminal domain"/>
    <property type="match status" value="1"/>
</dbReference>
<evidence type="ECO:0000256" key="4">
    <source>
        <dbReference type="ARBA" id="ARBA00013120"/>
    </source>
</evidence>
<name>A0A367J6H4_RHIST</name>
<sequence>GILGATGTVGQRFILLLADHPVFTIHALGASSRSAGKAYQDAVRWKQSQPIPEHIKQLTVTSCEPELFKDCDVVFSGLDADVAGDIEMGILKQDIAVFSNAKNYRRDPIVPLIVPTVNSDHFDLIPHQRSVHNLKKGFLITNANCSTTGLVVPLKALQDAFGPLSHIVVNTQQAISGAGYPGVPSLDILDNVVPHIGGEEEKMEWEVGKILGGVTQEGFSLLENTVVSATCTRVPVLDGHLETVSVKFAQGAPTLEQVNEVFEKYSSEAERLGCHSAPLKPIVVTYQPDRPQPRLDRENLKGQAVTVGRVRKCPVLDIKFVLLIHNTLLGAAGSSVLNAEIAVAKGLI</sequence>
<dbReference type="SUPFAM" id="SSF51735">
    <property type="entry name" value="NAD(P)-binding Rossmann-fold domains"/>
    <property type="match status" value="1"/>
</dbReference>
<dbReference type="GO" id="GO:0009088">
    <property type="term" value="P:threonine biosynthetic process"/>
    <property type="evidence" value="ECO:0007669"/>
    <property type="project" value="UniProtKB-KW"/>
</dbReference>
<organism evidence="15 16">
    <name type="scientific">Rhizopus stolonifer</name>
    <name type="common">Rhizopus nigricans</name>
    <dbReference type="NCBI Taxonomy" id="4846"/>
    <lineage>
        <taxon>Eukaryota</taxon>
        <taxon>Fungi</taxon>
        <taxon>Fungi incertae sedis</taxon>
        <taxon>Mucoromycota</taxon>
        <taxon>Mucoromycotina</taxon>
        <taxon>Mucoromycetes</taxon>
        <taxon>Mucorales</taxon>
        <taxon>Mucorineae</taxon>
        <taxon>Rhizopodaceae</taxon>
        <taxon>Rhizopus</taxon>
    </lineage>
</organism>
<dbReference type="FunFam" id="3.30.360.10:FF:000016">
    <property type="entry name" value="Probable aspartate-semialdehyde dehydrogenase"/>
    <property type="match status" value="1"/>
</dbReference>
<dbReference type="EMBL" id="PJQM01004144">
    <property type="protein sequence ID" value="RCH85547.1"/>
    <property type="molecule type" value="Genomic_DNA"/>
</dbReference>
<keyword evidence="8" id="KW-0560">Oxidoreductase</keyword>